<keyword evidence="2 6" id="KW-0812">Transmembrane</keyword>
<comment type="subcellular location">
    <subcellularLocation>
        <location evidence="1">Membrane</location>
        <topology evidence="1">Multi-pass membrane protein</topology>
    </subcellularLocation>
</comment>
<feature type="transmembrane region" description="Helical" evidence="6">
    <location>
        <begin position="152"/>
        <end position="173"/>
    </location>
</feature>
<dbReference type="Gene3D" id="1.20.1280.290">
    <property type="match status" value="2"/>
</dbReference>
<dbReference type="GeneID" id="87811647"/>
<feature type="transmembrane region" description="Helical" evidence="6">
    <location>
        <begin position="43"/>
        <end position="60"/>
    </location>
</feature>
<feature type="transmembrane region" description="Helical" evidence="6">
    <location>
        <begin position="6"/>
        <end position="23"/>
    </location>
</feature>
<dbReference type="GO" id="GO:0005802">
    <property type="term" value="C:trans-Golgi network"/>
    <property type="evidence" value="ECO:0007669"/>
    <property type="project" value="TreeGrafter"/>
</dbReference>
<dbReference type="GO" id="GO:0016020">
    <property type="term" value="C:membrane"/>
    <property type="evidence" value="ECO:0007669"/>
    <property type="project" value="UniProtKB-SubCell"/>
</dbReference>
<dbReference type="GO" id="GO:0005829">
    <property type="term" value="C:cytosol"/>
    <property type="evidence" value="ECO:0007669"/>
    <property type="project" value="GOC"/>
</dbReference>
<feature type="region of interest" description="Disordered" evidence="5">
    <location>
        <begin position="110"/>
        <end position="134"/>
    </location>
</feature>
<evidence type="ECO:0000313" key="8">
    <source>
        <dbReference type="Proteomes" id="UP000827549"/>
    </source>
</evidence>
<dbReference type="Pfam" id="PF04193">
    <property type="entry name" value="PQ-loop"/>
    <property type="match status" value="1"/>
</dbReference>
<feature type="compositionally biased region" description="Acidic residues" evidence="5">
    <location>
        <begin position="112"/>
        <end position="122"/>
    </location>
</feature>
<keyword evidence="3 6" id="KW-1133">Transmembrane helix</keyword>
<dbReference type="PANTHER" id="PTHR14856">
    <property type="entry name" value="PQ-LOOP REPEAT-CONTAINING PROTEIN 1-LIKE PROTEIN"/>
    <property type="match status" value="1"/>
</dbReference>
<evidence type="ECO:0000313" key="7">
    <source>
        <dbReference type="EMBL" id="WOO84976.1"/>
    </source>
</evidence>
<sequence length="273" mass="30794">MGFEAVVGTLASVGMAVGPPLVYVDQAYSIIKKRDSSGFSHDVCGVIIIACTIRVFFWLGEHFETRTWPLPQPSSRGAALLVQALLLIISQLALLWICLYYSPQRKTKAVERDDEAEGDEETDRTAFLPEESAAPEAPAWRRPFNFWQWDNFGSYLEFLAGLIVVLSVLQFALGRFRWYPESTLPVPQFISNFRRKSCYGFRSTTLAGWLFGDTFKTGYYFIRNNPLQFKVTGLMTICWDIGVLIQRIYYGAEKPANTLALGDDAGDERALTP</sequence>
<evidence type="ECO:0000256" key="4">
    <source>
        <dbReference type="ARBA" id="ARBA00023136"/>
    </source>
</evidence>
<keyword evidence="8" id="KW-1185">Reference proteome</keyword>
<evidence type="ECO:0000256" key="2">
    <source>
        <dbReference type="ARBA" id="ARBA00022692"/>
    </source>
</evidence>
<reference evidence="7" key="1">
    <citation type="submission" date="2023-10" db="EMBL/GenBank/DDBJ databases">
        <authorList>
            <person name="Noh H."/>
        </authorList>
    </citation>
    <scope>NUCLEOTIDE SEQUENCE</scope>
    <source>
        <strain evidence="7">DUCC4014</strain>
    </source>
</reference>
<evidence type="ECO:0000256" key="3">
    <source>
        <dbReference type="ARBA" id="ARBA00022989"/>
    </source>
</evidence>
<organism evidence="7 8">
    <name type="scientific">Vanrija pseudolonga</name>
    <dbReference type="NCBI Taxonomy" id="143232"/>
    <lineage>
        <taxon>Eukaryota</taxon>
        <taxon>Fungi</taxon>
        <taxon>Dikarya</taxon>
        <taxon>Basidiomycota</taxon>
        <taxon>Agaricomycotina</taxon>
        <taxon>Tremellomycetes</taxon>
        <taxon>Trichosporonales</taxon>
        <taxon>Trichosporonaceae</taxon>
        <taxon>Vanrija</taxon>
    </lineage>
</organism>
<accession>A0AAF0YIB0</accession>
<dbReference type="GO" id="GO:0045332">
    <property type="term" value="P:phospholipid translocation"/>
    <property type="evidence" value="ECO:0007669"/>
    <property type="project" value="TreeGrafter"/>
</dbReference>
<dbReference type="AlphaFoldDB" id="A0AAF0YIB0"/>
<dbReference type="GO" id="GO:0005768">
    <property type="term" value="C:endosome"/>
    <property type="evidence" value="ECO:0007669"/>
    <property type="project" value="TreeGrafter"/>
</dbReference>
<keyword evidence="4 6" id="KW-0472">Membrane</keyword>
<gene>
    <name evidence="7" type="primary">Pqlc1_1</name>
    <name evidence="7" type="ORF">LOC62_06G008481</name>
</gene>
<dbReference type="PANTHER" id="PTHR14856:SF9">
    <property type="entry name" value="PQ-LOOP REPEAT-CONTAINING PROTEIN 1"/>
    <property type="match status" value="1"/>
</dbReference>
<dbReference type="InterPro" id="IPR006603">
    <property type="entry name" value="PQ-loop_rpt"/>
</dbReference>
<dbReference type="Proteomes" id="UP000827549">
    <property type="component" value="Chromosome 6"/>
</dbReference>
<dbReference type="RefSeq" id="XP_062631002.1">
    <property type="nucleotide sequence ID" value="XM_062775018.1"/>
</dbReference>
<feature type="transmembrane region" description="Helical" evidence="6">
    <location>
        <begin position="80"/>
        <end position="102"/>
    </location>
</feature>
<dbReference type="EMBL" id="CP086719">
    <property type="protein sequence ID" value="WOO84976.1"/>
    <property type="molecule type" value="Genomic_DNA"/>
</dbReference>
<evidence type="ECO:0000256" key="1">
    <source>
        <dbReference type="ARBA" id="ARBA00004141"/>
    </source>
</evidence>
<dbReference type="GO" id="GO:0042147">
    <property type="term" value="P:retrograde transport, endosome to Golgi"/>
    <property type="evidence" value="ECO:0007669"/>
    <property type="project" value="TreeGrafter"/>
</dbReference>
<proteinExistence type="predicted"/>
<evidence type="ECO:0000256" key="6">
    <source>
        <dbReference type="SAM" id="Phobius"/>
    </source>
</evidence>
<protein>
    <submittedName>
        <fullName evidence="7">PQ-loop repeat-containing protein 1</fullName>
    </submittedName>
</protein>
<name>A0AAF0YIB0_9TREE</name>
<dbReference type="InterPro" id="IPR052241">
    <property type="entry name" value="SLC66/Scramblase_ANY1"/>
</dbReference>
<evidence type="ECO:0000256" key="5">
    <source>
        <dbReference type="SAM" id="MobiDB-lite"/>
    </source>
</evidence>